<feature type="compositionally biased region" description="Polar residues" evidence="1">
    <location>
        <begin position="85"/>
        <end position="100"/>
    </location>
</feature>
<dbReference type="GeneID" id="28957025"/>
<dbReference type="KEGG" id="fox:FOXG_15604"/>
<evidence type="ECO:0000256" key="1">
    <source>
        <dbReference type="SAM" id="MobiDB-lite"/>
    </source>
</evidence>
<feature type="compositionally biased region" description="Polar residues" evidence="1">
    <location>
        <begin position="30"/>
        <end position="39"/>
    </location>
</feature>
<dbReference type="KEGG" id="fox:FOXG_16059"/>
<dbReference type="RefSeq" id="XP_018255930.1">
    <property type="nucleotide sequence ID" value="XM_018395689.1"/>
</dbReference>
<name>A0A0J9WUU6_FUSO4</name>
<feature type="region of interest" description="Disordered" evidence="1">
    <location>
        <begin position="1"/>
        <end position="121"/>
    </location>
</feature>
<organism evidence="3 4">
    <name type="scientific">Fusarium oxysporum f. sp. lycopersici (strain 4287 / CBS 123668 / FGSC 9935 / NRRL 34936)</name>
    <name type="common">Fusarium vascular wilt of tomato</name>
    <dbReference type="NCBI Taxonomy" id="426428"/>
    <lineage>
        <taxon>Eukaryota</taxon>
        <taxon>Fungi</taxon>
        <taxon>Dikarya</taxon>
        <taxon>Ascomycota</taxon>
        <taxon>Pezizomycotina</taxon>
        <taxon>Sordariomycetes</taxon>
        <taxon>Hypocreomycetidae</taxon>
        <taxon>Hypocreales</taxon>
        <taxon>Nectriaceae</taxon>
        <taxon>Fusarium</taxon>
        <taxon>Fusarium oxysporum species complex</taxon>
    </lineage>
</organism>
<accession>A0A0J9WUU6</accession>
<evidence type="ECO:0000313" key="3">
    <source>
        <dbReference type="EMBL" id="KNB18397.1"/>
    </source>
</evidence>
<dbReference type="VEuPathDB" id="FungiDB:FOXG_16059"/>
<feature type="region of interest" description="Disordered" evidence="1">
    <location>
        <begin position="577"/>
        <end position="613"/>
    </location>
</feature>
<dbReference type="VEuPathDB" id="FungiDB:FOXG_15604"/>
<dbReference type="Proteomes" id="UP000009097">
    <property type="component" value="Unassembled WGS sequence"/>
</dbReference>
<dbReference type="EMBL" id="DS231723">
    <property type="protein sequence ID" value="KNB17885.1"/>
    <property type="molecule type" value="Genomic_DNA"/>
</dbReference>
<dbReference type="RefSeq" id="XP_018256442.1">
    <property type="nucleotide sequence ID" value="XM_018396141.1"/>
</dbReference>
<sequence length="613" mass="66212">MSPTGRKRTMVPASAVTAESTKRVRLPNYAGNSSSTSRPRSGRLGSSARHAVDSSGTTAPRRDKGSPVSSDTGLFVADVPDASGARSSQPLSRKTLSSGQDPDADAHSSLPSSFLPDSTSRTISSAVTAGLLTQHTLPSSEAPDDQDLVDLPKTLSRYEKKLKKFVGQWHASLVKKGIPEHLVYQLAKHCVQASGEEGDSGTESHHVPQTDDEPVVIRLGAGARAPKQALGGDDKPATLVEALRAKSRLKNHPEEGDEAFDTLAVARRLQERDFGGRLSSQEICVIGTAVLHEVFGGRGQKRLADALTHLYGRHPRRYLAELDRNAGRVADEIREGGPATLSSFTLRWAQAVQHDSPDMVTNDDIRLIDMKVSLVREWDRWSSAAATGSNRDIEDFLAKNGIDANAGLALSTRIAKYLSRKLGLPEGTLAKKIYAWRPLTVMADVFGAGIYVFVSRSLFTCYNKIHPTDGIKKEDKFRAMALAVADELPNLLEICEASYKHVVQPVLKPLLPGNNMQDLSRDLRVLGVQMATDGDLHSLRKTSIPELLGVCIPPRGFIEELGSVTGGDANAGTTLIRRQSTLHGHDDDEDGKDSNVDDDDDDGSGEEEGENSD</sequence>
<evidence type="ECO:0000313" key="4">
    <source>
        <dbReference type="Proteomes" id="UP000009097"/>
    </source>
</evidence>
<dbReference type="OrthoDB" id="5094291at2759"/>
<dbReference type="GeneID" id="28956630"/>
<reference evidence="3" key="1">
    <citation type="submission" date="2007-04" db="EMBL/GenBank/DDBJ databases">
        <authorList>
            <consortium name="The Broad Institute Genome Sequencing Platform"/>
            <person name="Birren B."/>
            <person name="Lander E."/>
            <person name="Galagan J."/>
            <person name="Nusbaum C."/>
            <person name="Devon K."/>
            <person name="Ma L.-J."/>
            <person name="Jaffe D."/>
            <person name="Butler J."/>
            <person name="Alvarez P."/>
            <person name="Gnerre S."/>
            <person name="Grabherr M."/>
            <person name="Kleber M."/>
            <person name="Mauceli E."/>
            <person name="Brockman W."/>
            <person name="MacCallum I.A."/>
            <person name="Young S."/>
            <person name="LaButti K."/>
            <person name="DeCaprio D."/>
            <person name="Crawford M."/>
            <person name="Koehrsen M."/>
            <person name="Engels R."/>
            <person name="Montgomery P."/>
            <person name="Pearson M."/>
            <person name="Howarth C."/>
            <person name="Larson L."/>
            <person name="White J."/>
            <person name="O'Leary S."/>
            <person name="Kodira C."/>
            <person name="Zeng Q."/>
            <person name="Yandava C."/>
            <person name="Alvarado L."/>
            <person name="Kistler C."/>
            <person name="Shim W.-B."/>
            <person name="Kang S."/>
            <person name="Woloshuk C."/>
        </authorList>
    </citation>
    <scope>NUCLEOTIDE SEQUENCE</scope>
    <source>
        <strain evidence="3">4287</strain>
    </source>
</reference>
<proteinExistence type="predicted"/>
<protein>
    <submittedName>
        <fullName evidence="3">Uncharacterized protein</fullName>
    </submittedName>
</protein>
<dbReference type="AlphaFoldDB" id="A0A0J9WUU6"/>
<gene>
    <name evidence="2" type="ORF">FOXG_15604</name>
    <name evidence="3" type="ORF">FOXG_16059</name>
</gene>
<dbReference type="EMBL" id="DS231725">
    <property type="protein sequence ID" value="KNB18397.1"/>
    <property type="molecule type" value="Genomic_DNA"/>
</dbReference>
<feature type="compositionally biased region" description="Polar residues" evidence="1">
    <location>
        <begin position="109"/>
        <end position="121"/>
    </location>
</feature>
<feature type="compositionally biased region" description="Acidic residues" evidence="1">
    <location>
        <begin position="587"/>
        <end position="613"/>
    </location>
</feature>
<reference evidence="3" key="2">
    <citation type="journal article" date="2010" name="Nature">
        <title>Comparative genomics reveals mobile pathogenicity chromosomes in Fusarium.</title>
        <authorList>
            <person name="Ma L.J."/>
            <person name="van der Does H.C."/>
            <person name="Borkovich K.A."/>
            <person name="Coleman J.J."/>
            <person name="Daboussi M.J."/>
            <person name="Di Pietro A."/>
            <person name="Dufresne M."/>
            <person name="Freitag M."/>
            <person name="Grabherr M."/>
            <person name="Henrissat B."/>
            <person name="Houterman P.M."/>
            <person name="Kang S."/>
            <person name="Shim W.B."/>
            <person name="Woloshuk C."/>
            <person name="Xie X."/>
            <person name="Xu J.R."/>
            <person name="Antoniw J."/>
            <person name="Baker S.E."/>
            <person name="Bluhm B.H."/>
            <person name="Breakspear A."/>
            <person name="Brown D.W."/>
            <person name="Butchko R.A."/>
            <person name="Chapman S."/>
            <person name="Coulson R."/>
            <person name="Coutinho P.M."/>
            <person name="Danchin E.G."/>
            <person name="Diener A."/>
            <person name="Gale L.R."/>
            <person name="Gardiner D.M."/>
            <person name="Goff S."/>
            <person name="Hammond-Kosack K.E."/>
            <person name="Hilburn K."/>
            <person name="Hua-Van A."/>
            <person name="Jonkers W."/>
            <person name="Kazan K."/>
            <person name="Kodira C.D."/>
            <person name="Koehrsen M."/>
            <person name="Kumar L."/>
            <person name="Lee Y.H."/>
            <person name="Li L."/>
            <person name="Manners J.M."/>
            <person name="Miranda-Saavedra D."/>
            <person name="Mukherjee M."/>
            <person name="Park G."/>
            <person name="Park J."/>
            <person name="Park S.Y."/>
            <person name="Proctor R.H."/>
            <person name="Regev A."/>
            <person name="Ruiz-Roldan M.C."/>
            <person name="Sain D."/>
            <person name="Sakthikumar S."/>
            <person name="Sykes S."/>
            <person name="Schwartz D.C."/>
            <person name="Turgeon B.G."/>
            <person name="Wapinski I."/>
            <person name="Yoder O."/>
            <person name="Young S."/>
            <person name="Zeng Q."/>
            <person name="Zhou S."/>
            <person name="Galagan J."/>
            <person name="Cuomo C.A."/>
            <person name="Kistler H.C."/>
            <person name="Rep M."/>
        </authorList>
    </citation>
    <scope>NUCLEOTIDE SEQUENCE [LARGE SCALE GENOMIC DNA]</scope>
    <source>
        <strain evidence="3">4287</strain>
    </source>
</reference>
<evidence type="ECO:0000313" key="2">
    <source>
        <dbReference type="EMBL" id="KNB17885.1"/>
    </source>
</evidence>